<sequence>MNHPQQTSGMPFQKYVPFHEQIPFELPDRTWPTKRIEQAPRWCAVDLRDGNQALIDPMNSERKLRMFQLLVKMGYKEIEVGFPSASQTDYDFCRELIEGGHIPDDVTIQVLTQCRDHLIERTYDAIRGSKQAIVHFYNSTSALQRKVVFGLDQDGIIDIAVQAARLCKKLEETIPDTTIYYEYSPESYTGTELDFAMRICNAVVDVIDPTPDHKIIVNLPATVEMATPNVYADSIEWMIRHLERRESIVVSLHPHNDRGTGVAAAELGYLAGADRIEGCLFGNGERTGNVCLVTLGMNLFSQGIDPQIDFSDIDEVRRTVEYCNQLPVGERHPYGGDLVFTAFSGSHQDAIKKGFEAMAAEAKEKGTSIDDLVWGVPYLPIDPHDLGRSYEAVVRVNSQSGKGGVAYIMKTEHQMDLPRRLQIEFSGVVQRGVDQDGGEVAPAELWSRFQDEYLPDPTRAWGRFELVSVVTDSTVDGASTIEATVRDGSESVTITGTGNGPIAAFVDALSTVEGTPDVRVLDYAEHALSAGGDARAAAYVECAVGDRVLWGVGVDPSIVTASIKAIVSAVNRAERDSVPKA</sequence>
<feature type="domain" description="Pyruvate carboxyltransferase" evidence="11">
    <location>
        <begin position="40"/>
        <end position="314"/>
    </location>
</feature>
<dbReference type="InterPro" id="IPR054692">
    <property type="entry name" value="LeuA-like_post-cat"/>
</dbReference>
<dbReference type="HAMAP" id="MF_00572">
    <property type="entry name" value="LeuA_type2"/>
    <property type="match status" value="1"/>
</dbReference>
<protein>
    <recommendedName>
        <fullName evidence="4 10">2-isopropylmalate synthase</fullName>
        <ecNumber evidence="4 10">2.3.3.13</ecNumber>
    </recommendedName>
    <alternativeName>
        <fullName evidence="10">Alpha-IPM synthase</fullName>
    </alternativeName>
    <alternativeName>
        <fullName evidence="10">Alpha-isopropylmalate synthase</fullName>
    </alternativeName>
</protein>
<proteinExistence type="inferred from homology"/>
<evidence type="ECO:0000256" key="1">
    <source>
        <dbReference type="ARBA" id="ARBA00000064"/>
    </source>
</evidence>
<name>A0ABQ2HJX9_9MICO</name>
<feature type="binding site" evidence="10">
    <location>
        <position position="289"/>
    </location>
    <ligand>
        <name>Mg(2+)</name>
        <dbReference type="ChEBI" id="CHEBI:18420"/>
    </ligand>
</feature>
<dbReference type="Proteomes" id="UP000623461">
    <property type="component" value="Unassembled WGS sequence"/>
</dbReference>
<dbReference type="InterPro" id="IPR002034">
    <property type="entry name" value="AIPM/Hcit_synth_CS"/>
</dbReference>
<evidence type="ECO:0000256" key="9">
    <source>
        <dbReference type="ARBA" id="ARBA00023304"/>
    </source>
</evidence>
<keyword evidence="9 10" id="KW-0100">Branched-chain amino acid biosynthesis</keyword>
<keyword evidence="8 10" id="KW-0479">Metal-binding</keyword>
<evidence type="ECO:0000256" key="6">
    <source>
        <dbReference type="ARBA" id="ARBA00022605"/>
    </source>
</evidence>
<dbReference type="NCBIfam" id="TIGR00970">
    <property type="entry name" value="leuA_yeast"/>
    <property type="match status" value="1"/>
</dbReference>
<evidence type="ECO:0000256" key="4">
    <source>
        <dbReference type="ARBA" id="ARBA00012973"/>
    </source>
</evidence>
<dbReference type="Gene3D" id="3.30.160.270">
    <property type="match status" value="1"/>
</dbReference>
<dbReference type="InterPro" id="IPR005668">
    <property type="entry name" value="IPM_Synthase"/>
</dbReference>
<dbReference type="NCBIfam" id="NF002991">
    <property type="entry name" value="PRK03739.1"/>
    <property type="match status" value="1"/>
</dbReference>
<dbReference type="EMBL" id="BMNZ01000001">
    <property type="protein sequence ID" value="GGM81608.1"/>
    <property type="molecule type" value="Genomic_DNA"/>
</dbReference>
<feature type="binding site" evidence="10">
    <location>
        <position position="253"/>
    </location>
    <ligand>
        <name>Mg(2+)</name>
        <dbReference type="ChEBI" id="CHEBI:18420"/>
    </ligand>
</feature>
<keyword evidence="10" id="KW-0963">Cytoplasm</keyword>
<dbReference type="PANTHER" id="PTHR46911:SF1">
    <property type="entry name" value="2-ISOPROPYLMALATE SYNTHASE"/>
    <property type="match status" value="1"/>
</dbReference>
<dbReference type="Pfam" id="PF08502">
    <property type="entry name" value="LeuA_dimer"/>
    <property type="match status" value="1"/>
</dbReference>
<gene>
    <name evidence="10 12" type="primary">leuA</name>
    <name evidence="12" type="ORF">GCM10009721_02560</name>
</gene>
<evidence type="ECO:0000256" key="5">
    <source>
        <dbReference type="ARBA" id="ARBA00022430"/>
    </source>
</evidence>
<accession>A0ABQ2HJX9</accession>
<evidence type="ECO:0000256" key="10">
    <source>
        <dbReference type="HAMAP-Rule" id="MF_00572"/>
    </source>
</evidence>
<comment type="similarity">
    <text evidence="3 10">Belongs to the alpha-IPM synthase/homocitrate synthase family. LeuA type 2 subfamily.</text>
</comment>
<evidence type="ECO:0000313" key="13">
    <source>
        <dbReference type="Proteomes" id="UP000623461"/>
    </source>
</evidence>
<dbReference type="InterPro" id="IPR013709">
    <property type="entry name" value="2-isopropylmalate_synth_dimer"/>
</dbReference>
<evidence type="ECO:0000256" key="3">
    <source>
        <dbReference type="ARBA" id="ARBA00009767"/>
    </source>
</evidence>
<dbReference type="PANTHER" id="PTHR46911">
    <property type="match status" value="1"/>
</dbReference>
<evidence type="ECO:0000256" key="7">
    <source>
        <dbReference type="ARBA" id="ARBA00022679"/>
    </source>
</evidence>
<organism evidence="12 13">
    <name type="scientific">Terrabacter tumescens</name>
    <dbReference type="NCBI Taxonomy" id="60443"/>
    <lineage>
        <taxon>Bacteria</taxon>
        <taxon>Bacillati</taxon>
        <taxon>Actinomycetota</taxon>
        <taxon>Actinomycetes</taxon>
        <taxon>Micrococcales</taxon>
        <taxon>Intrasporangiaceae</taxon>
        <taxon>Terrabacter</taxon>
    </lineage>
</organism>
<dbReference type="SUPFAM" id="SSF89000">
    <property type="entry name" value="post-HMGL domain-like"/>
    <property type="match status" value="1"/>
</dbReference>
<dbReference type="Pfam" id="PF00682">
    <property type="entry name" value="HMGL-like"/>
    <property type="match status" value="1"/>
</dbReference>
<keyword evidence="6 10" id="KW-0028">Amino-acid biosynthesis</keyword>
<comment type="cofactor">
    <cofactor evidence="10">
        <name>Mg(2+)</name>
        <dbReference type="ChEBI" id="CHEBI:18420"/>
    </cofactor>
</comment>
<keyword evidence="10" id="KW-0460">Magnesium</keyword>
<comment type="subunit">
    <text evidence="10">Homodimer.</text>
</comment>
<dbReference type="CDD" id="cd07942">
    <property type="entry name" value="DRE_TIM_LeuA"/>
    <property type="match status" value="1"/>
</dbReference>
<evidence type="ECO:0000256" key="8">
    <source>
        <dbReference type="ARBA" id="ARBA00022723"/>
    </source>
</evidence>
<dbReference type="SUPFAM" id="SSF51569">
    <property type="entry name" value="Aldolase"/>
    <property type="match status" value="1"/>
</dbReference>
<dbReference type="PROSITE" id="PS50991">
    <property type="entry name" value="PYR_CT"/>
    <property type="match status" value="1"/>
</dbReference>
<dbReference type="InterPro" id="IPR039371">
    <property type="entry name" value="LeuA_N_DRE-TIM"/>
</dbReference>
<comment type="catalytic activity">
    <reaction evidence="1 10">
        <text>3-methyl-2-oxobutanoate + acetyl-CoA + H2O = (2S)-2-isopropylmalate + CoA + H(+)</text>
        <dbReference type="Rhea" id="RHEA:21524"/>
        <dbReference type="ChEBI" id="CHEBI:1178"/>
        <dbReference type="ChEBI" id="CHEBI:11851"/>
        <dbReference type="ChEBI" id="CHEBI:15377"/>
        <dbReference type="ChEBI" id="CHEBI:15378"/>
        <dbReference type="ChEBI" id="CHEBI:57287"/>
        <dbReference type="ChEBI" id="CHEBI:57288"/>
        <dbReference type="EC" id="2.3.3.13"/>
    </reaction>
</comment>
<evidence type="ECO:0000313" key="12">
    <source>
        <dbReference type="EMBL" id="GGM81608.1"/>
    </source>
</evidence>
<dbReference type="RefSeq" id="WP_030146473.1">
    <property type="nucleotide sequence ID" value="NZ_BMNZ01000001.1"/>
</dbReference>
<keyword evidence="13" id="KW-1185">Reference proteome</keyword>
<keyword evidence="5 10" id="KW-0432">Leucine biosynthesis</keyword>
<dbReference type="InterPro" id="IPR036230">
    <property type="entry name" value="LeuA_allosteric_dom_sf"/>
</dbReference>
<dbReference type="SUPFAM" id="SSF110921">
    <property type="entry name" value="2-isopropylmalate synthase LeuA, allosteric (dimerisation) domain"/>
    <property type="match status" value="1"/>
</dbReference>
<feature type="region of interest" description="Regulatory domain" evidence="10">
    <location>
        <begin position="456"/>
        <end position="581"/>
    </location>
</feature>
<dbReference type="Gene3D" id="3.20.20.70">
    <property type="entry name" value="Aldolase class I"/>
    <property type="match status" value="1"/>
</dbReference>
<feature type="binding site" evidence="10">
    <location>
        <position position="255"/>
    </location>
    <ligand>
        <name>Mg(2+)</name>
        <dbReference type="ChEBI" id="CHEBI:18420"/>
    </ligand>
</feature>
<dbReference type="InterPro" id="IPR000891">
    <property type="entry name" value="PYR_CT"/>
</dbReference>
<comment type="caution">
    <text evidence="12">The sequence shown here is derived from an EMBL/GenBank/DDBJ whole genome shotgun (WGS) entry which is preliminary data.</text>
</comment>
<comment type="function">
    <text evidence="10">Catalyzes the condensation of the acetyl group of acetyl-CoA with 3-methyl-2-oxobutanoate (2-ketoisovalerate) to form 3-carboxy-3-hydroxy-4-methylpentanoate (2-isopropylmalate).</text>
</comment>
<comment type="pathway">
    <text evidence="2 10">Amino-acid biosynthesis; L-leucine biosynthesis; L-leucine from 3-methyl-2-oxobutanoate: step 1/4.</text>
</comment>
<dbReference type="PROSITE" id="PS00815">
    <property type="entry name" value="AIPM_HOMOCIT_SYNTH_1"/>
    <property type="match status" value="1"/>
</dbReference>
<keyword evidence="7 10" id="KW-0808">Transferase</keyword>
<dbReference type="Pfam" id="PF22615">
    <property type="entry name" value="IPMS_D2"/>
    <property type="match status" value="1"/>
</dbReference>
<feature type="binding site" evidence="10">
    <location>
        <position position="49"/>
    </location>
    <ligand>
        <name>Mg(2+)</name>
        <dbReference type="ChEBI" id="CHEBI:18420"/>
    </ligand>
</feature>
<dbReference type="SMART" id="SM00917">
    <property type="entry name" value="LeuA_dimer"/>
    <property type="match status" value="1"/>
</dbReference>
<dbReference type="EC" id="2.3.3.13" evidence="4 10"/>
<comment type="subcellular location">
    <subcellularLocation>
        <location evidence="10">Cytoplasm</location>
    </subcellularLocation>
</comment>
<dbReference type="InterPro" id="IPR013785">
    <property type="entry name" value="Aldolase_TIM"/>
</dbReference>
<evidence type="ECO:0000256" key="2">
    <source>
        <dbReference type="ARBA" id="ARBA00004689"/>
    </source>
</evidence>
<reference evidence="13" key="1">
    <citation type="journal article" date="2019" name="Int. J. Syst. Evol. Microbiol.">
        <title>The Global Catalogue of Microorganisms (GCM) 10K type strain sequencing project: providing services to taxonomists for standard genome sequencing and annotation.</title>
        <authorList>
            <consortium name="The Broad Institute Genomics Platform"/>
            <consortium name="The Broad Institute Genome Sequencing Center for Infectious Disease"/>
            <person name="Wu L."/>
            <person name="Ma J."/>
        </authorList>
    </citation>
    <scope>NUCLEOTIDE SEQUENCE [LARGE SCALE GENOMIC DNA]</scope>
    <source>
        <strain evidence="13">JCM 1365</strain>
    </source>
</reference>
<dbReference type="PROSITE" id="PS00816">
    <property type="entry name" value="AIPM_HOMOCIT_SYNTH_2"/>
    <property type="match status" value="1"/>
</dbReference>
<evidence type="ECO:0000259" key="11">
    <source>
        <dbReference type="PROSITE" id="PS50991"/>
    </source>
</evidence>